<name>A0A0G0LX98_9BACT</name>
<evidence type="ECO:0000313" key="2">
    <source>
        <dbReference type="EMBL" id="KKQ66044.1"/>
    </source>
</evidence>
<organism evidence="2 3">
    <name type="scientific">Candidatus Daviesbacteria bacterium GW2011_GWA2_38_24</name>
    <dbReference type="NCBI Taxonomy" id="1618422"/>
    <lineage>
        <taxon>Bacteria</taxon>
        <taxon>Candidatus Daviesiibacteriota</taxon>
    </lineage>
</organism>
<gene>
    <name evidence="2" type="ORF">US86_C0007G0089</name>
</gene>
<sequence>MSKESQITASDKYYGAEVTSSGIVLNTKETVEFLLDVAHRRLTKLVEQNLSKASQRTASIEPPRRPLGGSNIQILTGR</sequence>
<evidence type="ECO:0000313" key="3">
    <source>
        <dbReference type="Proteomes" id="UP000034235"/>
    </source>
</evidence>
<dbReference type="EMBL" id="LBUP01000007">
    <property type="protein sequence ID" value="KKQ66044.1"/>
    <property type="molecule type" value="Genomic_DNA"/>
</dbReference>
<dbReference type="Proteomes" id="UP000034235">
    <property type="component" value="Unassembled WGS sequence"/>
</dbReference>
<accession>A0A0G0LX98</accession>
<protein>
    <submittedName>
        <fullName evidence="2">Uncharacterized protein</fullName>
    </submittedName>
</protein>
<reference evidence="2 3" key="1">
    <citation type="journal article" date="2015" name="Nature">
        <title>rRNA introns, odd ribosomes, and small enigmatic genomes across a large radiation of phyla.</title>
        <authorList>
            <person name="Brown C.T."/>
            <person name="Hug L.A."/>
            <person name="Thomas B.C."/>
            <person name="Sharon I."/>
            <person name="Castelle C.J."/>
            <person name="Singh A."/>
            <person name="Wilkins M.J."/>
            <person name="Williams K.H."/>
            <person name="Banfield J.F."/>
        </authorList>
    </citation>
    <scope>NUCLEOTIDE SEQUENCE [LARGE SCALE GENOMIC DNA]</scope>
</reference>
<proteinExistence type="predicted"/>
<dbReference type="AlphaFoldDB" id="A0A0G0LX98"/>
<evidence type="ECO:0000256" key="1">
    <source>
        <dbReference type="SAM" id="MobiDB-lite"/>
    </source>
</evidence>
<comment type="caution">
    <text evidence="2">The sequence shown here is derived from an EMBL/GenBank/DDBJ whole genome shotgun (WGS) entry which is preliminary data.</text>
</comment>
<feature type="region of interest" description="Disordered" evidence="1">
    <location>
        <begin position="52"/>
        <end position="78"/>
    </location>
</feature>